<dbReference type="Pfam" id="PF25589">
    <property type="entry name" value="DUF7935"/>
    <property type="match status" value="1"/>
</dbReference>
<dbReference type="EMBL" id="PDUU01000020">
    <property type="protein sequence ID" value="PHN96247.1"/>
    <property type="molecule type" value="Genomic_DNA"/>
</dbReference>
<name>A0A2G1BQE3_9FLAO</name>
<dbReference type="InterPro" id="IPR057695">
    <property type="entry name" value="DUF7935"/>
</dbReference>
<evidence type="ECO:0000313" key="5">
    <source>
        <dbReference type="Proteomes" id="UP001242342"/>
    </source>
</evidence>
<dbReference type="AlphaFoldDB" id="A0A2G1BQE3"/>
<organism evidence="3 4">
    <name type="scientific">Tenacibaculum discolor</name>
    <dbReference type="NCBI Taxonomy" id="361581"/>
    <lineage>
        <taxon>Bacteria</taxon>
        <taxon>Pseudomonadati</taxon>
        <taxon>Bacteroidota</taxon>
        <taxon>Flavobacteriia</taxon>
        <taxon>Flavobacteriales</taxon>
        <taxon>Flavobacteriaceae</taxon>
        <taxon>Tenacibaculum</taxon>
    </lineage>
</organism>
<keyword evidence="5" id="KW-1185">Reference proteome</keyword>
<sequence length="170" mass="19214">MEDKIIEGLAYALPALVTGGVAYLILGRFIEQDNKEKTFNALVEKKRESLPTKLQAYERMLLFCERINPSKLLLRVNPIGDDTDNYLQLLIGNIEQEFEHNLVQQLYISDDSWKAVTAAKLGIIAKLRSTAEGSETAKDLRENVLIDYSQQESPANTAISFLKQEVKKLI</sequence>
<proteinExistence type="predicted"/>
<evidence type="ECO:0000256" key="1">
    <source>
        <dbReference type="SAM" id="Phobius"/>
    </source>
</evidence>
<protein>
    <submittedName>
        <fullName evidence="3">Uncharacterized protein</fullName>
    </submittedName>
</protein>
<dbReference type="Proteomes" id="UP001242342">
    <property type="component" value="Unassembled WGS sequence"/>
</dbReference>
<feature type="transmembrane region" description="Helical" evidence="1">
    <location>
        <begin position="12"/>
        <end position="30"/>
    </location>
</feature>
<evidence type="ECO:0000313" key="2">
    <source>
        <dbReference type="EMBL" id="MDP2541741.1"/>
    </source>
</evidence>
<reference evidence="3 4" key="1">
    <citation type="journal article" date="2016" name="Nat. Commun.">
        <title>Microbial interactions lead to rapid micro-scale successions on model marine particles.</title>
        <authorList>
            <person name="Datta M.S."/>
            <person name="Sliwerska E."/>
            <person name="Gore J."/>
            <person name="Polz M.F."/>
            <person name="Cordero O.X."/>
        </authorList>
    </citation>
    <scope>NUCLEOTIDE SEQUENCE [LARGE SCALE GENOMIC DNA]</scope>
    <source>
        <strain evidence="3 4">4G03</strain>
    </source>
</reference>
<comment type="caution">
    <text evidence="3">The sequence shown here is derived from an EMBL/GenBank/DDBJ whole genome shotgun (WGS) entry which is preliminary data.</text>
</comment>
<dbReference type="EMBL" id="JAUYVU010000007">
    <property type="protein sequence ID" value="MDP2541741.1"/>
    <property type="molecule type" value="Genomic_DNA"/>
</dbReference>
<reference evidence="3" key="2">
    <citation type="submission" date="2017-10" db="EMBL/GenBank/DDBJ databases">
        <authorList>
            <person name="Enke T.N."/>
            <person name="Cordero O.X."/>
        </authorList>
    </citation>
    <scope>NUCLEOTIDE SEQUENCE</scope>
    <source>
        <strain evidence="3">4G03</strain>
    </source>
</reference>
<keyword evidence="1" id="KW-0472">Membrane</keyword>
<dbReference type="RefSeq" id="WP_099216623.1">
    <property type="nucleotide sequence ID" value="NZ_JAUYVU010000007.1"/>
</dbReference>
<accession>A0A2G1BQE3</accession>
<dbReference type="Proteomes" id="UP000222163">
    <property type="component" value="Unassembled WGS sequence"/>
</dbReference>
<evidence type="ECO:0000313" key="4">
    <source>
        <dbReference type="Proteomes" id="UP000222163"/>
    </source>
</evidence>
<accession>A0A497YU42</accession>
<keyword evidence="1" id="KW-1133">Transmembrane helix</keyword>
<evidence type="ECO:0000313" key="3">
    <source>
        <dbReference type="EMBL" id="PHN96247.1"/>
    </source>
</evidence>
<keyword evidence="1" id="KW-0812">Transmembrane</keyword>
<reference evidence="2 5" key="3">
    <citation type="submission" date="2023-07" db="EMBL/GenBank/DDBJ databases">
        <title>Genome content predicts the carbon catabolic preferences of heterotrophic bacteria.</title>
        <authorList>
            <person name="Gralka M."/>
        </authorList>
    </citation>
    <scope>NUCLEOTIDE SEQUENCE [LARGE SCALE GENOMIC DNA]</scope>
    <source>
        <strain evidence="2 5">4G03</strain>
    </source>
</reference>
<gene>
    <name evidence="3" type="ORF">CSC81_15350</name>
    <name evidence="2" type="ORF">Q8W23_09690</name>
</gene>